<evidence type="ECO:0000313" key="1">
    <source>
        <dbReference type="EMBL" id="KAF0746425.1"/>
    </source>
</evidence>
<accession>A0A6G0Y005</accession>
<name>A0A6G0Y005_APHCR</name>
<gene>
    <name evidence="1" type="ORF">FWK35_00035675</name>
</gene>
<organism evidence="1 2">
    <name type="scientific">Aphis craccivora</name>
    <name type="common">Cowpea aphid</name>
    <dbReference type="NCBI Taxonomy" id="307492"/>
    <lineage>
        <taxon>Eukaryota</taxon>
        <taxon>Metazoa</taxon>
        <taxon>Ecdysozoa</taxon>
        <taxon>Arthropoda</taxon>
        <taxon>Hexapoda</taxon>
        <taxon>Insecta</taxon>
        <taxon>Pterygota</taxon>
        <taxon>Neoptera</taxon>
        <taxon>Paraneoptera</taxon>
        <taxon>Hemiptera</taxon>
        <taxon>Sternorrhyncha</taxon>
        <taxon>Aphidomorpha</taxon>
        <taxon>Aphidoidea</taxon>
        <taxon>Aphididae</taxon>
        <taxon>Aphidini</taxon>
        <taxon>Aphis</taxon>
        <taxon>Aphis</taxon>
    </lineage>
</organism>
<evidence type="ECO:0000313" key="2">
    <source>
        <dbReference type="Proteomes" id="UP000478052"/>
    </source>
</evidence>
<dbReference type="Proteomes" id="UP000478052">
    <property type="component" value="Unassembled WGS sequence"/>
</dbReference>
<sequence length="71" mass="8653">MFKQRKHQLEETKFRGRCSECYQEMVLQGGRKHAQLVTRQIRTKCLGCNIFFCMPCFFNTHYYSDFFLRLC</sequence>
<proteinExistence type="predicted"/>
<reference evidence="1 2" key="1">
    <citation type="submission" date="2019-08" db="EMBL/GenBank/DDBJ databases">
        <title>Whole genome of Aphis craccivora.</title>
        <authorList>
            <person name="Voronova N.V."/>
            <person name="Shulinski R.S."/>
            <person name="Bandarenka Y.V."/>
            <person name="Zhorov D.G."/>
            <person name="Warner D."/>
        </authorList>
    </citation>
    <scope>NUCLEOTIDE SEQUENCE [LARGE SCALE GENOMIC DNA]</scope>
    <source>
        <strain evidence="1">180601</strain>
        <tissue evidence="1">Whole Body</tissue>
    </source>
</reference>
<dbReference type="EMBL" id="VUJU01007213">
    <property type="protein sequence ID" value="KAF0746425.1"/>
    <property type="molecule type" value="Genomic_DNA"/>
</dbReference>
<protein>
    <submittedName>
        <fullName evidence="1">PiggyBac transposable element-derived protein 4-like</fullName>
    </submittedName>
</protein>
<dbReference type="AlphaFoldDB" id="A0A6G0Y005"/>
<keyword evidence="2" id="KW-1185">Reference proteome</keyword>
<comment type="caution">
    <text evidence="1">The sequence shown here is derived from an EMBL/GenBank/DDBJ whole genome shotgun (WGS) entry which is preliminary data.</text>
</comment>